<dbReference type="SUPFAM" id="SSF56801">
    <property type="entry name" value="Acetyl-CoA synthetase-like"/>
    <property type="match status" value="1"/>
</dbReference>
<reference evidence="5 6" key="1">
    <citation type="submission" date="2018-06" db="EMBL/GenBank/DDBJ databases">
        <title>Natronomonas sp. F16-60 a new haloarchaeon isolated from a solar saltern of Isla Cristina, Huelva, Spain.</title>
        <authorList>
            <person name="Duran-Viseras A."/>
            <person name="Sanchez-Porro C."/>
            <person name="Ventosa A."/>
        </authorList>
    </citation>
    <scope>NUCLEOTIDE SEQUENCE [LARGE SCALE GENOMIC DNA]</scope>
    <source>
        <strain evidence="5 6">F16-60</strain>
    </source>
</reference>
<accession>A0A554NAL1</accession>
<dbReference type="PANTHER" id="PTHR43767:SF1">
    <property type="entry name" value="NONRIBOSOMAL PEPTIDE SYNTHASE PES1 (EUROFUNG)-RELATED"/>
    <property type="match status" value="1"/>
</dbReference>
<organism evidence="5 6">
    <name type="scientific">Haloglomus irregulare</name>
    <dbReference type="NCBI Taxonomy" id="2234134"/>
    <lineage>
        <taxon>Archaea</taxon>
        <taxon>Methanobacteriati</taxon>
        <taxon>Methanobacteriota</taxon>
        <taxon>Stenosarchaea group</taxon>
        <taxon>Halobacteria</taxon>
        <taxon>Halobacteriales</taxon>
        <taxon>Natronomonadaceae</taxon>
        <taxon>Haloglomus</taxon>
    </lineage>
</organism>
<gene>
    <name evidence="5" type="ORF">DP107_10240</name>
</gene>
<dbReference type="InterPro" id="IPR045851">
    <property type="entry name" value="AMP-bd_C_sf"/>
</dbReference>
<dbReference type="Gene3D" id="3.30.300.30">
    <property type="match status" value="1"/>
</dbReference>
<evidence type="ECO:0000259" key="4">
    <source>
        <dbReference type="Pfam" id="PF13193"/>
    </source>
</evidence>
<dbReference type="Proteomes" id="UP000319894">
    <property type="component" value="Unassembled WGS sequence"/>
</dbReference>
<evidence type="ECO:0000256" key="2">
    <source>
        <dbReference type="ARBA" id="ARBA00022598"/>
    </source>
</evidence>
<dbReference type="FunFam" id="3.30.300.30:FF:000008">
    <property type="entry name" value="2,3-dihydroxybenzoate-AMP ligase"/>
    <property type="match status" value="1"/>
</dbReference>
<keyword evidence="6" id="KW-1185">Reference proteome</keyword>
<dbReference type="InterPro" id="IPR042099">
    <property type="entry name" value="ANL_N_sf"/>
</dbReference>
<dbReference type="EMBL" id="QMDX01000005">
    <property type="protein sequence ID" value="TSD14010.1"/>
    <property type="molecule type" value="Genomic_DNA"/>
</dbReference>
<sequence>MEHYDGAPLTHFADVPAMAADRYGEKTAFTSFGQELTYAQLDAKANRVANLLVEQGVEPGDRVGLFIPNTNQFPPAYFGIIRAGAVAVPLNLRMDPNTLGYVVNNSEADIVIASPVLADEAQNLAAATDIGTLLLPGVTDDGVVNYSQALTDQPAEFDRPERDLGDIACQPYTSGTTGKPKGVLLSHENLLSAVEAYTKGGLAVDADDSMVLVLPLFHIFALNAIMSVYLYKGGTMHLQPEPDAENMLTALDEHDVTTMAGVPAMYTMMWQEYRGNEDQYDLSSLRYVNCAAAPLPDNVRRTIEEAWGVPMIEGWGMTETAPAGTIEPSHGVRKAAGCIGPVLETCDIKIVDPDGRETKLSTEQLQPFPDPDLDFEGDETTGEIAIRGPNVFEGYYKRPEKTDAVFDDEGFFYTEDIARVDEDGYLWMVDRADDMIIAGGENIYPAEVEEALYEHPGVAEAGVSGAPHEVKGEAPVAFVVLEEGADVTEAELRRFTLDHVATYAHPRRVFFVDELPRGATQKIQRFKLEEMAEERLGGEPLESGDEL</sequence>
<name>A0A554NAL1_9EURY</name>
<dbReference type="AlphaFoldDB" id="A0A554NAL1"/>
<dbReference type="PANTHER" id="PTHR43767">
    <property type="entry name" value="LONG-CHAIN-FATTY-ACID--COA LIGASE"/>
    <property type="match status" value="1"/>
</dbReference>
<proteinExistence type="inferred from homology"/>
<dbReference type="Pfam" id="PF13193">
    <property type="entry name" value="AMP-binding_C"/>
    <property type="match status" value="1"/>
</dbReference>
<evidence type="ECO:0000259" key="3">
    <source>
        <dbReference type="Pfam" id="PF00501"/>
    </source>
</evidence>
<dbReference type="InterPro" id="IPR025110">
    <property type="entry name" value="AMP-bd_C"/>
</dbReference>
<dbReference type="InParanoid" id="A0A554NAL1"/>
<feature type="domain" description="AMP-dependent synthetase/ligase" evidence="3">
    <location>
        <begin position="19"/>
        <end position="396"/>
    </location>
</feature>
<evidence type="ECO:0000256" key="1">
    <source>
        <dbReference type="ARBA" id="ARBA00006432"/>
    </source>
</evidence>
<keyword evidence="2 5" id="KW-0436">Ligase</keyword>
<evidence type="ECO:0000313" key="5">
    <source>
        <dbReference type="EMBL" id="TSD14010.1"/>
    </source>
</evidence>
<protein>
    <submittedName>
        <fullName evidence="5">Long-chain fatty acid--CoA ligase</fullName>
    </submittedName>
</protein>
<feature type="domain" description="AMP-binding enzyme C-terminal" evidence="4">
    <location>
        <begin position="447"/>
        <end position="522"/>
    </location>
</feature>
<dbReference type="Gene3D" id="3.40.50.12780">
    <property type="entry name" value="N-terminal domain of ligase-like"/>
    <property type="match status" value="1"/>
</dbReference>
<comment type="caution">
    <text evidence="5">The sequence shown here is derived from an EMBL/GenBank/DDBJ whole genome shotgun (WGS) entry which is preliminary data.</text>
</comment>
<dbReference type="InterPro" id="IPR000873">
    <property type="entry name" value="AMP-dep_synth/lig_dom"/>
</dbReference>
<dbReference type="InterPro" id="IPR050237">
    <property type="entry name" value="ATP-dep_AMP-bd_enzyme"/>
</dbReference>
<dbReference type="GO" id="GO:0016878">
    <property type="term" value="F:acid-thiol ligase activity"/>
    <property type="evidence" value="ECO:0007669"/>
    <property type="project" value="UniProtKB-ARBA"/>
</dbReference>
<comment type="similarity">
    <text evidence="1">Belongs to the ATP-dependent AMP-binding enzyme family.</text>
</comment>
<dbReference type="RefSeq" id="WP_144262061.1">
    <property type="nucleotide sequence ID" value="NZ_QMDX01000005.1"/>
</dbReference>
<dbReference type="Pfam" id="PF00501">
    <property type="entry name" value="AMP-binding"/>
    <property type="match status" value="1"/>
</dbReference>
<dbReference type="OrthoDB" id="193284at2157"/>
<evidence type="ECO:0000313" key="6">
    <source>
        <dbReference type="Proteomes" id="UP000319894"/>
    </source>
</evidence>